<dbReference type="PANTHER" id="PTHR43792:SF1">
    <property type="entry name" value="N-ACETYLTRANSFERASE DOMAIN-CONTAINING PROTEIN"/>
    <property type="match status" value="1"/>
</dbReference>
<dbReference type="GeneID" id="97609533"/>
<keyword evidence="3" id="KW-1185">Reference proteome</keyword>
<dbReference type="Pfam" id="PF13302">
    <property type="entry name" value="Acetyltransf_3"/>
    <property type="match status" value="1"/>
</dbReference>
<comment type="caution">
    <text evidence="2">The sequence shown here is derived from an EMBL/GenBank/DDBJ whole genome shotgun (WGS) entry which is preliminary data.</text>
</comment>
<gene>
    <name evidence="2" type="ORF">DLD82_04035</name>
</gene>
<organism evidence="2 3">
    <name type="scientific">Methanospirillum stamsii</name>
    <dbReference type="NCBI Taxonomy" id="1277351"/>
    <lineage>
        <taxon>Archaea</taxon>
        <taxon>Methanobacteriati</taxon>
        <taxon>Methanobacteriota</taxon>
        <taxon>Stenosarchaea group</taxon>
        <taxon>Methanomicrobia</taxon>
        <taxon>Methanomicrobiales</taxon>
        <taxon>Methanospirillaceae</taxon>
        <taxon>Methanospirillum</taxon>
    </lineage>
</organism>
<dbReference type="PROSITE" id="PS51186">
    <property type="entry name" value="GNAT"/>
    <property type="match status" value="1"/>
</dbReference>
<dbReference type="RefSeq" id="WP_109939824.1">
    <property type="nucleotide sequence ID" value="NZ_CP176366.1"/>
</dbReference>
<dbReference type="GO" id="GO:0016747">
    <property type="term" value="F:acyltransferase activity, transferring groups other than amino-acyl groups"/>
    <property type="evidence" value="ECO:0007669"/>
    <property type="project" value="InterPro"/>
</dbReference>
<accession>A0A2V2N7D4</accession>
<name>A0A2V2N7D4_9EURY</name>
<dbReference type="AlphaFoldDB" id="A0A2V2N7D4"/>
<evidence type="ECO:0000313" key="2">
    <source>
        <dbReference type="EMBL" id="PWR75759.1"/>
    </source>
</evidence>
<dbReference type="OrthoDB" id="120213at2157"/>
<proteinExistence type="predicted"/>
<dbReference type="Proteomes" id="UP000245934">
    <property type="component" value="Unassembled WGS sequence"/>
</dbReference>
<dbReference type="InterPro" id="IPR051531">
    <property type="entry name" value="N-acetyltransferase"/>
</dbReference>
<protein>
    <submittedName>
        <fullName evidence="2">N-acetyltransferase</fullName>
    </submittedName>
</protein>
<dbReference type="PANTHER" id="PTHR43792">
    <property type="entry name" value="GNAT FAMILY, PUTATIVE (AFU_ORTHOLOGUE AFUA_3G00765)-RELATED-RELATED"/>
    <property type="match status" value="1"/>
</dbReference>
<dbReference type="InterPro" id="IPR000182">
    <property type="entry name" value="GNAT_dom"/>
</dbReference>
<dbReference type="SUPFAM" id="SSF55729">
    <property type="entry name" value="Acyl-CoA N-acyltransferases (Nat)"/>
    <property type="match status" value="1"/>
</dbReference>
<evidence type="ECO:0000259" key="1">
    <source>
        <dbReference type="PROSITE" id="PS51186"/>
    </source>
</evidence>
<evidence type="ECO:0000313" key="3">
    <source>
        <dbReference type="Proteomes" id="UP000245934"/>
    </source>
</evidence>
<dbReference type="InterPro" id="IPR016181">
    <property type="entry name" value="Acyl_CoA_acyltransferase"/>
</dbReference>
<dbReference type="EMBL" id="QGMZ01000008">
    <property type="protein sequence ID" value="PWR75759.1"/>
    <property type="molecule type" value="Genomic_DNA"/>
</dbReference>
<feature type="domain" description="N-acetyltransferase" evidence="1">
    <location>
        <begin position="16"/>
        <end position="174"/>
    </location>
</feature>
<keyword evidence="2" id="KW-0808">Transferase</keyword>
<dbReference type="Gene3D" id="3.40.630.30">
    <property type="match status" value="1"/>
</dbReference>
<reference evidence="2 3" key="1">
    <citation type="submission" date="2018-05" db="EMBL/GenBank/DDBJ databases">
        <title>Draft genome of Methanospirillum stamsii Pt1.</title>
        <authorList>
            <person name="Dueholm M.S."/>
            <person name="Nielsen P.H."/>
            <person name="Bakmann L.F."/>
            <person name="Otzen D.E."/>
        </authorList>
    </citation>
    <scope>NUCLEOTIDE SEQUENCE [LARGE SCALE GENOMIC DNA]</scope>
    <source>
        <strain evidence="2 3">Pt1</strain>
    </source>
</reference>
<sequence length="174" mass="19655">MKSESLTTDRLRLVPVTIETCTAELENRHIFSKLINAEVPGSWPPPLLTDETIHEFIGMLEDPDNIRLCSWYWVRIFNDPGKRDVLIGGGGLYRNDDGTCEIGYSVLDEYQSRGYATEAVISILDFIFSKESIERVYATTYPGLLPSVRVLEKCGFNREGVGKEDGTIRFSIVK</sequence>